<evidence type="ECO:0000256" key="1">
    <source>
        <dbReference type="ARBA" id="ARBA00004174"/>
    </source>
</evidence>
<dbReference type="PANTHER" id="PTHR24302">
    <property type="entry name" value="CYTOCHROME P450 FAMILY 3"/>
    <property type="match status" value="1"/>
</dbReference>
<dbReference type="PRINTS" id="PR00463">
    <property type="entry name" value="EP450I"/>
</dbReference>
<dbReference type="GO" id="GO:0005789">
    <property type="term" value="C:endoplasmic reticulum membrane"/>
    <property type="evidence" value="ECO:0007669"/>
    <property type="project" value="UniProtKB-SubCell"/>
</dbReference>
<evidence type="ECO:0000256" key="12">
    <source>
        <dbReference type="SAM" id="Phobius"/>
    </source>
</evidence>
<organism evidence="13 14">
    <name type="scientific">Rotaria magnacalcarata</name>
    <dbReference type="NCBI Taxonomy" id="392030"/>
    <lineage>
        <taxon>Eukaryota</taxon>
        <taxon>Metazoa</taxon>
        <taxon>Spiralia</taxon>
        <taxon>Gnathifera</taxon>
        <taxon>Rotifera</taxon>
        <taxon>Eurotatoria</taxon>
        <taxon>Bdelloidea</taxon>
        <taxon>Philodinida</taxon>
        <taxon>Philodinidae</taxon>
        <taxon>Rotaria</taxon>
    </lineage>
</organism>
<accession>A0A819UKA7</accession>
<keyword evidence="12" id="KW-1133">Transmembrane helix</keyword>
<dbReference type="PROSITE" id="PS00086">
    <property type="entry name" value="CYTOCHROME_P450"/>
    <property type="match status" value="1"/>
</dbReference>
<keyword evidence="4 10" id="KW-0349">Heme</keyword>
<evidence type="ECO:0000256" key="6">
    <source>
        <dbReference type="ARBA" id="ARBA00022848"/>
    </source>
</evidence>
<dbReference type="AlphaFoldDB" id="A0A819UKA7"/>
<evidence type="ECO:0008006" key="15">
    <source>
        <dbReference type="Google" id="ProtNLM"/>
    </source>
</evidence>
<evidence type="ECO:0000256" key="4">
    <source>
        <dbReference type="ARBA" id="ARBA00022617"/>
    </source>
</evidence>
<dbReference type="InterPro" id="IPR002401">
    <property type="entry name" value="Cyt_P450_E_grp-I"/>
</dbReference>
<dbReference type="Proteomes" id="UP000663866">
    <property type="component" value="Unassembled WGS sequence"/>
</dbReference>
<dbReference type="FunFam" id="1.10.630.10:FF:000042">
    <property type="entry name" value="Cytochrome P450"/>
    <property type="match status" value="1"/>
</dbReference>
<reference evidence="13" key="1">
    <citation type="submission" date="2021-02" db="EMBL/GenBank/DDBJ databases">
        <authorList>
            <person name="Nowell W R."/>
        </authorList>
    </citation>
    <scope>NUCLEOTIDE SEQUENCE</scope>
</reference>
<dbReference type="InterPro" id="IPR050705">
    <property type="entry name" value="Cytochrome_P450_3A"/>
</dbReference>
<evidence type="ECO:0000256" key="9">
    <source>
        <dbReference type="ARBA" id="ARBA00043906"/>
    </source>
</evidence>
<dbReference type="GO" id="GO:0020037">
    <property type="term" value="F:heme binding"/>
    <property type="evidence" value="ECO:0007669"/>
    <property type="project" value="InterPro"/>
</dbReference>
<dbReference type="InterPro" id="IPR001128">
    <property type="entry name" value="Cyt_P450"/>
</dbReference>
<dbReference type="GO" id="GO:0016705">
    <property type="term" value="F:oxidoreductase activity, acting on paired donors, with incorporation or reduction of molecular oxygen"/>
    <property type="evidence" value="ECO:0007669"/>
    <property type="project" value="InterPro"/>
</dbReference>
<dbReference type="InterPro" id="IPR017972">
    <property type="entry name" value="Cyt_P450_CS"/>
</dbReference>
<keyword evidence="6" id="KW-0492">Microsome</keyword>
<feature type="transmembrane region" description="Helical" evidence="12">
    <location>
        <begin position="260"/>
        <end position="282"/>
    </location>
</feature>
<keyword evidence="6" id="KW-0256">Endoplasmic reticulum</keyword>
<dbReference type="SUPFAM" id="SSF48264">
    <property type="entry name" value="Cytochrome P450"/>
    <property type="match status" value="1"/>
</dbReference>
<dbReference type="CDD" id="cd11055">
    <property type="entry name" value="CYP3A-like"/>
    <property type="match status" value="1"/>
</dbReference>
<comment type="function">
    <text evidence="9">Cytochromes P450 are a group of heme-thiolate monooxygenases. They oxidize a variety of structurally unrelated compounds, including steroids, fatty acids, and xenobiotics.</text>
</comment>
<evidence type="ECO:0000256" key="3">
    <source>
        <dbReference type="ARBA" id="ARBA00010617"/>
    </source>
</evidence>
<evidence type="ECO:0000256" key="2">
    <source>
        <dbReference type="ARBA" id="ARBA00004406"/>
    </source>
</evidence>
<keyword evidence="5 10" id="KW-0479">Metal-binding</keyword>
<comment type="cofactor">
    <cofactor evidence="10">
        <name>heme</name>
        <dbReference type="ChEBI" id="CHEBI:30413"/>
    </cofactor>
</comment>
<keyword evidence="12" id="KW-0472">Membrane</keyword>
<proteinExistence type="inferred from homology"/>
<dbReference type="Pfam" id="PF00067">
    <property type="entry name" value="p450"/>
    <property type="match status" value="1"/>
</dbReference>
<evidence type="ECO:0000256" key="11">
    <source>
        <dbReference type="RuleBase" id="RU000461"/>
    </source>
</evidence>
<evidence type="ECO:0000313" key="13">
    <source>
        <dbReference type="EMBL" id="CAF4095711.1"/>
    </source>
</evidence>
<comment type="subcellular location">
    <subcellularLocation>
        <location evidence="2">Endoplasmic reticulum membrane</location>
        <topology evidence="2">Peripheral membrane protein</topology>
    </subcellularLocation>
    <subcellularLocation>
        <location evidence="1">Microsome membrane</location>
        <topology evidence="1">Peripheral membrane protein</topology>
    </subcellularLocation>
</comment>
<evidence type="ECO:0000313" key="14">
    <source>
        <dbReference type="Proteomes" id="UP000663866"/>
    </source>
</evidence>
<evidence type="ECO:0000256" key="10">
    <source>
        <dbReference type="PIRSR" id="PIRSR602401-1"/>
    </source>
</evidence>
<dbReference type="InterPro" id="IPR036396">
    <property type="entry name" value="Cyt_P450_sf"/>
</dbReference>
<sequence length="455" mass="52502">MTGSVTTALLIALVITVIYYLYWLRKNNIFHRLGIPGPARIPLGELFHVIQKGARINDVDLIRKYGKVVGRTIEGITGPFEHGLPVLKDEQWKNARSIVSPTFSSAKLKAMYTLMNETSDMYRDRLLEYADKQEIFNINELSGKYTLDTISSCLFGIETNSLKNENATLIKHLKKFFTIDFTNIFLYILVISPRLGCYLAKKGYSIFPSDAINYVSNIVNHVISQRRQHLERRNDFIQMMIDHEEALLALNDKEIFSQGLVFLAAGFETTSVLLSFFFYIMATEPVVQEKVYEEIQRELGDDDISYEKLNQLQYLDMAINETLRMYPPFIKLDRVASQDYQLGDYHIPKGSFVNVPVYQIHHDPEYWPEPENFLPERFSSAEKAKRHPMIFLPFGDGPRNCIGMRFALLEAKLGIAKSLRVVEFQKCEKTEVPLRLGKMDNLNAKNGIWVRVVRR</sequence>
<keyword evidence="14" id="KW-1185">Reference proteome</keyword>
<keyword evidence="8 10" id="KW-0408">Iron</keyword>
<dbReference type="GO" id="GO:0005506">
    <property type="term" value="F:iron ion binding"/>
    <property type="evidence" value="ECO:0007669"/>
    <property type="project" value="InterPro"/>
</dbReference>
<keyword evidence="7 11" id="KW-0560">Oxidoreductase</keyword>
<keyword evidence="11" id="KW-0503">Monooxygenase</keyword>
<comment type="similarity">
    <text evidence="3 11">Belongs to the cytochrome P450 family.</text>
</comment>
<comment type="caution">
    <text evidence="13">The sequence shown here is derived from an EMBL/GenBank/DDBJ whole genome shotgun (WGS) entry which is preliminary data.</text>
</comment>
<dbReference type="PANTHER" id="PTHR24302:SF15">
    <property type="entry name" value="FATTY-ACID PEROXYGENASE"/>
    <property type="match status" value="1"/>
</dbReference>
<feature type="transmembrane region" description="Helical" evidence="12">
    <location>
        <begin position="6"/>
        <end position="24"/>
    </location>
</feature>
<evidence type="ECO:0000256" key="7">
    <source>
        <dbReference type="ARBA" id="ARBA00023002"/>
    </source>
</evidence>
<gene>
    <name evidence="13" type="ORF">OVN521_LOCUS20614</name>
</gene>
<feature type="binding site" description="axial binding residue" evidence="10">
    <location>
        <position position="401"/>
    </location>
    <ligand>
        <name>heme</name>
        <dbReference type="ChEBI" id="CHEBI:30413"/>
    </ligand>
    <ligandPart>
        <name>Fe</name>
        <dbReference type="ChEBI" id="CHEBI:18248"/>
    </ligandPart>
</feature>
<dbReference type="Gene3D" id="1.10.630.10">
    <property type="entry name" value="Cytochrome P450"/>
    <property type="match status" value="1"/>
</dbReference>
<dbReference type="GO" id="GO:0008395">
    <property type="term" value="F:steroid hydroxylase activity"/>
    <property type="evidence" value="ECO:0007669"/>
    <property type="project" value="TreeGrafter"/>
</dbReference>
<keyword evidence="12" id="KW-0812">Transmembrane</keyword>
<dbReference type="EMBL" id="CAJOBG010004114">
    <property type="protein sequence ID" value="CAF4095711.1"/>
    <property type="molecule type" value="Genomic_DNA"/>
</dbReference>
<dbReference type="PRINTS" id="PR00385">
    <property type="entry name" value="P450"/>
</dbReference>
<name>A0A819UKA7_9BILA</name>
<evidence type="ECO:0000256" key="5">
    <source>
        <dbReference type="ARBA" id="ARBA00022723"/>
    </source>
</evidence>
<evidence type="ECO:0000256" key="8">
    <source>
        <dbReference type="ARBA" id="ARBA00023004"/>
    </source>
</evidence>
<protein>
    <recommendedName>
        <fullName evidence="15">Cytochrome P450</fullName>
    </recommendedName>
</protein>